<dbReference type="Pfam" id="PF06941">
    <property type="entry name" value="NT5C"/>
    <property type="match status" value="1"/>
</dbReference>
<dbReference type="EMBL" id="BPRC01000043">
    <property type="protein sequence ID" value="GJE68105.1"/>
    <property type="molecule type" value="Genomic_DNA"/>
</dbReference>
<proteinExistence type="inferred from homology"/>
<dbReference type="Gene3D" id="3.40.50.1000">
    <property type="entry name" value="HAD superfamily/HAD-like"/>
    <property type="match status" value="1"/>
</dbReference>
<gene>
    <name evidence="2" type="ORF">LNAOJCKE_5341</name>
</gene>
<accession>A0ABQ4UQR7</accession>
<comment type="caution">
    <text evidence="2">The sequence shown here is derived from an EMBL/GenBank/DDBJ whole genome shotgun (WGS) entry which is preliminary data.</text>
</comment>
<name>A0ABQ4UQR7_9HYPH</name>
<evidence type="ECO:0000256" key="1">
    <source>
        <dbReference type="ARBA" id="ARBA00009589"/>
    </source>
</evidence>
<protein>
    <submittedName>
        <fullName evidence="2">Uncharacterized protein</fullName>
    </submittedName>
</protein>
<sequence length="155" mass="17482">MPTVFLDCDGVLADFDRGATRVLGMSPEAFQGRFGLKEFWNRLAAAPDFFADLDPMPDARELYEAVEACRPVILTGLPRGNWAEPQKRRWAERHFPGVAMITTTAALKREHCRPGDALVDDWTTHRHRWEEAGGVFIHHRNAASSIEALRAHGFI</sequence>
<dbReference type="InterPro" id="IPR010708">
    <property type="entry name" value="5'(3')-deoxyribonucleotidase"/>
</dbReference>
<organism evidence="2 3">
    <name type="scientific">Methylorubrum aminovorans</name>
    <dbReference type="NCBI Taxonomy" id="269069"/>
    <lineage>
        <taxon>Bacteria</taxon>
        <taxon>Pseudomonadati</taxon>
        <taxon>Pseudomonadota</taxon>
        <taxon>Alphaproteobacteria</taxon>
        <taxon>Hyphomicrobiales</taxon>
        <taxon>Methylobacteriaceae</taxon>
        <taxon>Methylorubrum</taxon>
    </lineage>
</organism>
<evidence type="ECO:0000313" key="3">
    <source>
        <dbReference type="Proteomes" id="UP001055039"/>
    </source>
</evidence>
<comment type="similarity">
    <text evidence="1">Belongs to the 5'(3')-deoxyribonucleotidase family.</text>
</comment>
<dbReference type="InterPro" id="IPR036412">
    <property type="entry name" value="HAD-like_sf"/>
</dbReference>
<reference evidence="2" key="1">
    <citation type="journal article" date="2021" name="Front. Microbiol.">
        <title>Comprehensive Comparative Genomics and Phenotyping of Methylobacterium Species.</title>
        <authorList>
            <person name="Alessa O."/>
            <person name="Ogura Y."/>
            <person name="Fujitani Y."/>
            <person name="Takami H."/>
            <person name="Hayashi T."/>
            <person name="Sahin N."/>
            <person name="Tani A."/>
        </authorList>
    </citation>
    <scope>NUCLEOTIDE SEQUENCE</scope>
    <source>
        <strain evidence="2">NBRC 15686</strain>
    </source>
</reference>
<dbReference type="SUPFAM" id="SSF56784">
    <property type="entry name" value="HAD-like"/>
    <property type="match status" value="1"/>
</dbReference>
<dbReference type="RefSeq" id="WP_238228950.1">
    <property type="nucleotide sequence ID" value="NZ_BAAADH010000015.1"/>
</dbReference>
<keyword evidence="3" id="KW-1185">Reference proteome</keyword>
<evidence type="ECO:0000313" key="2">
    <source>
        <dbReference type="EMBL" id="GJE68105.1"/>
    </source>
</evidence>
<reference evidence="2" key="2">
    <citation type="submission" date="2021-08" db="EMBL/GenBank/DDBJ databases">
        <authorList>
            <person name="Tani A."/>
            <person name="Ola A."/>
            <person name="Ogura Y."/>
            <person name="Katsura K."/>
            <person name="Hayashi T."/>
        </authorList>
    </citation>
    <scope>NUCLEOTIDE SEQUENCE</scope>
    <source>
        <strain evidence="2">NBRC 15686</strain>
    </source>
</reference>
<dbReference type="Proteomes" id="UP001055039">
    <property type="component" value="Unassembled WGS sequence"/>
</dbReference>
<dbReference type="InterPro" id="IPR023214">
    <property type="entry name" value="HAD_sf"/>
</dbReference>